<keyword evidence="12" id="KW-0687">Ribonucleoprotein</keyword>
<dbReference type="WBParaSite" id="Gr19_v10_g7552.t1">
    <property type="protein sequence ID" value="Gr19_v10_g7552.t1"/>
    <property type="gene ID" value="Gr19_v10_g7552"/>
</dbReference>
<dbReference type="GO" id="GO:0120115">
    <property type="term" value="C:Lsm2-8 complex"/>
    <property type="evidence" value="ECO:0007669"/>
    <property type="project" value="UniProtKB-ARBA"/>
</dbReference>
<keyword evidence="5" id="KW-0507">mRNA processing</keyword>
<keyword evidence="10" id="KW-0508">mRNA splicing</keyword>
<feature type="domain" description="Sm" evidence="15">
    <location>
        <begin position="723"/>
        <end position="808"/>
    </location>
</feature>
<dbReference type="SMART" id="SM00651">
    <property type="entry name" value="Sm"/>
    <property type="match status" value="1"/>
</dbReference>
<keyword evidence="3" id="KW-0698">rRNA processing</keyword>
<evidence type="ECO:0000256" key="10">
    <source>
        <dbReference type="ARBA" id="ARBA00023187"/>
    </source>
</evidence>
<dbReference type="GO" id="GO:0000463">
    <property type="term" value="P:maturation of LSU-rRNA from tricistronic rRNA transcript (SSU-rRNA, 5.8S rRNA, LSU-rRNA)"/>
    <property type="evidence" value="ECO:0007669"/>
    <property type="project" value="TreeGrafter"/>
</dbReference>
<dbReference type="GO" id="GO:0003723">
    <property type="term" value="F:RNA binding"/>
    <property type="evidence" value="ECO:0007669"/>
    <property type="project" value="UniProtKB-KW"/>
</dbReference>
<evidence type="ECO:0000256" key="12">
    <source>
        <dbReference type="ARBA" id="ARBA00023274"/>
    </source>
</evidence>
<keyword evidence="8" id="KW-0747">Spliceosome</keyword>
<keyword evidence="16" id="KW-1185">Reference proteome</keyword>
<dbReference type="FunFam" id="2.30.30.100:FF:000007">
    <property type="entry name" value="U6 snRNA-associated Sm-like protein LSm3"/>
    <property type="match status" value="1"/>
</dbReference>
<dbReference type="InterPro" id="IPR029063">
    <property type="entry name" value="SAM-dependent_MTases_sf"/>
</dbReference>
<keyword evidence="7" id="KW-0949">S-adenosyl-L-methionine</keyword>
<evidence type="ECO:0000256" key="1">
    <source>
        <dbReference type="ARBA" id="ARBA00004123"/>
    </source>
</evidence>
<dbReference type="SUPFAM" id="SSF50182">
    <property type="entry name" value="Sm-like ribonucleoproteins"/>
    <property type="match status" value="1"/>
</dbReference>
<dbReference type="InterPro" id="IPR047575">
    <property type="entry name" value="Sm"/>
</dbReference>
<dbReference type="Pfam" id="PF01728">
    <property type="entry name" value="FtsJ"/>
    <property type="match status" value="1"/>
</dbReference>
<dbReference type="InterPro" id="IPR034105">
    <property type="entry name" value="Lsm3"/>
</dbReference>
<feature type="compositionally biased region" description="Basic residues" evidence="14">
    <location>
        <begin position="646"/>
        <end position="657"/>
    </location>
</feature>
<keyword evidence="9" id="KW-0694">RNA-binding</keyword>
<feature type="compositionally biased region" description="Basic residues" evidence="14">
    <location>
        <begin position="568"/>
        <end position="583"/>
    </location>
</feature>
<evidence type="ECO:0000313" key="16">
    <source>
        <dbReference type="Proteomes" id="UP000887572"/>
    </source>
</evidence>
<evidence type="ECO:0000256" key="8">
    <source>
        <dbReference type="ARBA" id="ARBA00022728"/>
    </source>
</evidence>
<dbReference type="PANTHER" id="PTHR10920:SF13">
    <property type="entry name" value="PRE-RRNA 2'-O-RIBOSE RNA METHYLTRANSFERASE FTSJ3"/>
    <property type="match status" value="1"/>
</dbReference>
<dbReference type="CDD" id="cd01730">
    <property type="entry name" value="LSm3"/>
    <property type="match status" value="1"/>
</dbReference>
<dbReference type="Gene3D" id="2.30.30.100">
    <property type="match status" value="1"/>
</dbReference>
<dbReference type="GO" id="GO:0000398">
    <property type="term" value="P:mRNA splicing, via spliceosome"/>
    <property type="evidence" value="ECO:0007669"/>
    <property type="project" value="InterPro"/>
</dbReference>
<dbReference type="GO" id="GO:0005681">
    <property type="term" value="C:spliceosomal complex"/>
    <property type="evidence" value="ECO:0007669"/>
    <property type="project" value="UniProtKB-KW"/>
</dbReference>
<dbReference type="InterPro" id="IPR050082">
    <property type="entry name" value="RNA_methyltr_RlmE"/>
</dbReference>
<keyword evidence="11" id="KW-0539">Nucleus</keyword>
<evidence type="ECO:0000256" key="9">
    <source>
        <dbReference type="ARBA" id="ARBA00022884"/>
    </source>
</evidence>
<dbReference type="GO" id="GO:0005730">
    <property type="term" value="C:nucleolus"/>
    <property type="evidence" value="ECO:0007669"/>
    <property type="project" value="TreeGrafter"/>
</dbReference>
<dbReference type="Pfam" id="PF01423">
    <property type="entry name" value="LSM"/>
    <property type="match status" value="1"/>
</dbReference>
<organism evidence="16 17">
    <name type="scientific">Globodera rostochiensis</name>
    <name type="common">Golden nematode worm</name>
    <name type="synonym">Heterodera rostochiensis</name>
    <dbReference type="NCBI Taxonomy" id="31243"/>
    <lineage>
        <taxon>Eukaryota</taxon>
        <taxon>Metazoa</taxon>
        <taxon>Ecdysozoa</taxon>
        <taxon>Nematoda</taxon>
        <taxon>Chromadorea</taxon>
        <taxon>Rhabditida</taxon>
        <taxon>Tylenchina</taxon>
        <taxon>Tylenchomorpha</taxon>
        <taxon>Tylenchoidea</taxon>
        <taxon>Heteroderidae</taxon>
        <taxon>Heteroderinae</taxon>
        <taxon>Globodera</taxon>
    </lineage>
</organism>
<name>A0A914I7V4_GLORO</name>
<feature type="compositionally biased region" description="Acidic residues" evidence="14">
    <location>
        <begin position="415"/>
        <end position="434"/>
    </location>
</feature>
<dbReference type="Proteomes" id="UP000887572">
    <property type="component" value="Unplaced"/>
</dbReference>
<evidence type="ECO:0000256" key="3">
    <source>
        <dbReference type="ARBA" id="ARBA00022552"/>
    </source>
</evidence>
<dbReference type="Pfam" id="PF07780">
    <property type="entry name" value="Spb1_C"/>
    <property type="match status" value="1"/>
</dbReference>
<dbReference type="GO" id="GO:0008650">
    <property type="term" value="F:rRNA (uridine-2'-O-)-methyltransferase activity"/>
    <property type="evidence" value="ECO:0007669"/>
    <property type="project" value="TreeGrafter"/>
</dbReference>
<evidence type="ECO:0000259" key="15">
    <source>
        <dbReference type="PROSITE" id="PS52002"/>
    </source>
</evidence>
<feature type="region of interest" description="Disordered" evidence="14">
    <location>
        <begin position="614"/>
        <end position="693"/>
    </location>
</feature>
<sequence>MGKKAKVGKQRRDKFYFLAKEAGFRSRAAFKLLQLNKRFEFLQHCRALVDLCAAPGGWLQVAEQQMPVSSLRIGVDLVPIKAIKNCITLQGDIVEEKTRHAVRKELGTWEADCVLHDGAPNLGTNWAHDAFQQNCLTLSALRLATQVLRKGGFFVTKLFRSADSQFCEQYSKPDRVDPDLLDSRKVFSIQSSGTDENEKINLHRLLLHPNSKERKAKALGYDDDAQLGLHHELGATEFLASKSALQLLSRASELVLDSERVLNSEHTTAEIRECVRDIKVCGPAELRSILKWRKKLVEEQKKEEKASKENEQQQGKEAMVGGDVAVEEEESAELKELEEIDELIRTAKTDEKAMLKKRKKKLLKAKRKLEERKKLKMVHEGDEPTLGEDLELFSLRTVRRLAERAAKAAKGIKEEETEDDNEDEEQEDEEGQENDDAKDKTKTTTATKMEEFDDGLNEATEEYDDDEEEENENKMSSKGAKGQKLTPEQLAMGEEIIYSRKRARDLEDWAWNRYTSNDDALPDWFVGDEKRHCHLEPPVDKERVDFYAQRDRNALNTRPIKKVAEAKARKRQRRLRRMEKARKKAEGIVDNEQMEHGEKVRELRRLYKKAGTKEKREVKYQVVTKGKKGSMNRPDGHYRLVDKRMKKDTRRQPKRGKKADSKQRTKNAKPNGVGRSGKEKKSQDTRKRANFGKKKPEMIMKLQLFLVLSNIFDRMATLEAVEEPLDLIRLSLNERVYVKLRQERELRGRLHAFDQHLNMILADVEETVTITETDEETFEEIHKPSKRTIPMLFVRGDGVILVSPPTKYIP</sequence>
<comment type="subcellular location">
    <subcellularLocation>
        <location evidence="1">Nucleus</location>
    </subcellularLocation>
</comment>
<evidence type="ECO:0000256" key="4">
    <source>
        <dbReference type="ARBA" id="ARBA00022603"/>
    </source>
</evidence>
<feature type="region of interest" description="Disordered" evidence="14">
    <location>
        <begin position="564"/>
        <end position="584"/>
    </location>
</feature>
<comment type="similarity">
    <text evidence="2">Belongs to the snRNP Sm proteins family.</text>
</comment>
<evidence type="ECO:0000256" key="7">
    <source>
        <dbReference type="ARBA" id="ARBA00022691"/>
    </source>
</evidence>
<feature type="compositionally biased region" description="Basic and acidic residues" evidence="14">
    <location>
        <begin position="404"/>
        <end position="414"/>
    </location>
</feature>
<keyword evidence="4" id="KW-0489">Methyltransferase</keyword>
<dbReference type="Pfam" id="PF11861">
    <property type="entry name" value="DUF3381"/>
    <property type="match status" value="1"/>
</dbReference>
<keyword evidence="6" id="KW-0808">Transferase</keyword>
<dbReference type="InterPro" id="IPR002877">
    <property type="entry name" value="RNA_MeTrfase_FtsJ_dom"/>
</dbReference>
<dbReference type="PROSITE" id="PS52002">
    <property type="entry name" value="SM"/>
    <property type="match status" value="1"/>
</dbReference>
<feature type="compositionally biased region" description="Basic and acidic residues" evidence="14">
    <location>
        <begin position="676"/>
        <end position="687"/>
    </location>
</feature>
<feature type="region of interest" description="Disordered" evidence="14">
    <location>
        <begin position="404"/>
        <end position="492"/>
    </location>
</feature>
<evidence type="ECO:0000256" key="2">
    <source>
        <dbReference type="ARBA" id="ARBA00006850"/>
    </source>
</evidence>
<dbReference type="InterPro" id="IPR001163">
    <property type="entry name" value="Sm_dom_euk/arc"/>
</dbReference>
<dbReference type="GO" id="GO:0030687">
    <property type="term" value="C:preribosome, large subunit precursor"/>
    <property type="evidence" value="ECO:0007669"/>
    <property type="project" value="TreeGrafter"/>
</dbReference>
<dbReference type="InterPro" id="IPR010920">
    <property type="entry name" value="LSM_dom_sf"/>
</dbReference>
<dbReference type="AlphaFoldDB" id="A0A914I7V4"/>
<evidence type="ECO:0000256" key="5">
    <source>
        <dbReference type="ARBA" id="ARBA00022664"/>
    </source>
</evidence>
<evidence type="ECO:0000256" key="11">
    <source>
        <dbReference type="ARBA" id="ARBA00023242"/>
    </source>
</evidence>
<evidence type="ECO:0000256" key="13">
    <source>
        <dbReference type="ARBA" id="ARBA00067758"/>
    </source>
</evidence>
<dbReference type="GO" id="GO:0000466">
    <property type="term" value="P:maturation of 5.8S rRNA from tricistronic rRNA transcript (SSU-rRNA, 5.8S rRNA, LSU-rRNA)"/>
    <property type="evidence" value="ECO:0007669"/>
    <property type="project" value="TreeGrafter"/>
</dbReference>
<dbReference type="SUPFAM" id="SSF53335">
    <property type="entry name" value="S-adenosyl-L-methionine-dependent methyltransferases"/>
    <property type="match status" value="1"/>
</dbReference>
<evidence type="ECO:0000256" key="14">
    <source>
        <dbReference type="SAM" id="MobiDB-lite"/>
    </source>
</evidence>
<protein>
    <recommendedName>
        <fullName evidence="13">U6 snRNA-associated Sm-like protein LSm3</fullName>
    </recommendedName>
</protein>
<dbReference type="Gene3D" id="3.40.50.150">
    <property type="entry name" value="Vaccinia Virus protein VP39"/>
    <property type="match status" value="1"/>
</dbReference>
<reference evidence="17" key="1">
    <citation type="submission" date="2022-11" db="UniProtKB">
        <authorList>
            <consortium name="WormBaseParasite"/>
        </authorList>
    </citation>
    <scope>IDENTIFICATION</scope>
</reference>
<feature type="compositionally biased region" description="Acidic residues" evidence="14">
    <location>
        <begin position="451"/>
        <end position="471"/>
    </location>
</feature>
<dbReference type="InterPro" id="IPR024576">
    <property type="entry name" value="rRNA_MeTfrase_Spb1_DUF3381"/>
</dbReference>
<dbReference type="InterPro" id="IPR012920">
    <property type="entry name" value="rRNA_MeTfrase_SPB1-like_C"/>
</dbReference>
<proteinExistence type="inferred from homology"/>
<dbReference type="GO" id="GO:0005737">
    <property type="term" value="C:cytoplasm"/>
    <property type="evidence" value="ECO:0007669"/>
    <property type="project" value="UniProtKB-ARBA"/>
</dbReference>
<feature type="compositionally biased region" description="Basic and acidic residues" evidence="14">
    <location>
        <begin position="634"/>
        <end position="645"/>
    </location>
</feature>
<evidence type="ECO:0000313" key="17">
    <source>
        <dbReference type="WBParaSite" id="Gr19_v10_g7552.t1"/>
    </source>
</evidence>
<dbReference type="GO" id="GO:0016435">
    <property type="term" value="F:rRNA (guanine) methyltransferase activity"/>
    <property type="evidence" value="ECO:0007669"/>
    <property type="project" value="TreeGrafter"/>
</dbReference>
<evidence type="ECO:0000256" key="6">
    <source>
        <dbReference type="ARBA" id="ARBA00022679"/>
    </source>
</evidence>
<dbReference type="PANTHER" id="PTHR10920">
    <property type="entry name" value="RIBOSOMAL RNA METHYLTRANSFERASE"/>
    <property type="match status" value="1"/>
</dbReference>
<accession>A0A914I7V4</accession>